<accession>A0A176S6G1</accession>
<feature type="compositionally biased region" description="Basic and acidic residues" evidence="1">
    <location>
        <begin position="1"/>
        <end position="15"/>
    </location>
</feature>
<evidence type="ECO:0000313" key="3">
    <source>
        <dbReference type="EMBL" id="OAD23547.1"/>
    </source>
</evidence>
<proteinExistence type="predicted"/>
<evidence type="ECO:0000259" key="2">
    <source>
        <dbReference type="Pfam" id="PF07603"/>
    </source>
</evidence>
<gene>
    <name evidence="3" type="ORF">THIOM_000616</name>
</gene>
<feature type="region of interest" description="Disordered" evidence="1">
    <location>
        <begin position="1"/>
        <end position="23"/>
    </location>
</feature>
<evidence type="ECO:0000313" key="4">
    <source>
        <dbReference type="Proteomes" id="UP000076962"/>
    </source>
</evidence>
<dbReference type="Pfam" id="PF07603">
    <property type="entry name" value="Lcl_C"/>
    <property type="match status" value="1"/>
</dbReference>
<dbReference type="InterPro" id="IPR028974">
    <property type="entry name" value="TSP_type-3_rpt"/>
</dbReference>
<dbReference type="AlphaFoldDB" id="A0A176S6G1"/>
<dbReference type="InterPro" id="IPR011460">
    <property type="entry name" value="Lcl_C"/>
</dbReference>
<dbReference type="GO" id="GO:0005509">
    <property type="term" value="F:calcium ion binding"/>
    <property type="evidence" value="ECO:0007669"/>
    <property type="project" value="InterPro"/>
</dbReference>
<reference evidence="3 4" key="1">
    <citation type="submission" date="2016-05" db="EMBL/GenBank/DDBJ databases">
        <title>Single-cell genome of chain-forming Candidatus Thiomargarita nelsonii and comparison to other large sulfur-oxidizing bacteria.</title>
        <authorList>
            <person name="Winkel M."/>
            <person name="Salman V."/>
            <person name="Woyke T."/>
            <person name="Schulz-Vogt H."/>
            <person name="Richter M."/>
            <person name="Flood B."/>
            <person name="Bailey J."/>
            <person name="Amann R."/>
            <person name="Mussmann M."/>
        </authorList>
    </citation>
    <scope>NUCLEOTIDE SEQUENCE [LARGE SCALE GENOMIC DNA]</scope>
    <source>
        <strain evidence="3 4">THI036</strain>
    </source>
</reference>
<keyword evidence="4" id="KW-1185">Reference proteome</keyword>
<organism evidence="3 4">
    <name type="scientific">Candidatus Thiomargarita nelsonii</name>
    <dbReference type="NCBI Taxonomy" id="1003181"/>
    <lineage>
        <taxon>Bacteria</taxon>
        <taxon>Pseudomonadati</taxon>
        <taxon>Pseudomonadota</taxon>
        <taxon>Gammaproteobacteria</taxon>
        <taxon>Thiotrichales</taxon>
        <taxon>Thiotrichaceae</taxon>
        <taxon>Thiomargarita</taxon>
    </lineage>
</organism>
<dbReference type="SUPFAM" id="SSF103647">
    <property type="entry name" value="TSP type-3 repeat"/>
    <property type="match status" value="1"/>
</dbReference>
<evidence type="ECO:0000256" key="1">
    <source>
        <dbReference type="SAM" id="MobiDB-lite"/>
    </source>
</evidence>
<dbReference type="PANTHER" id="PTHR35812:SF1">
    <property type="entry name" value="LIPOPROTEIN"/>
    <property type="match status" value="1"/>
</dbReference>
<dbReference type="Proteomes" id="UP000076962">
    <property type="component" value="Unassembled WGS sequence"/>
</dbReference>
<feature type="domain" description="Lcl C-terminal" evidence="2">
    <location>
        <begin position="53"/>
        <end position="185"/>
    </location>
</feature>
<comment type="caution">
    <text evidence="3">The sequence shown here is derived from an EMBL/GenBank/DDBJ whole genome shotgun (WGS) entry which is preliminary data.</text>
</comment>
<protein>
    <submittedName>
        <fullName evidence="3">Protein containing DUF1566</fullName>
    </submittedName>
</protein>
<sequence length="187" mass="20899">MDRDQDGVPDYRDSCPDTPPGIKVKPNGCPVLDDPIHDEPTPLPYRYSDNGDGTITDNRTGLIWLKNANCFGRQTWDKAKEVVAKLTDGKCDLNDGSKVGDWHLPTIYELGKMVDDKYEKPSLSNAAGTGQWKKEDAFLGVQSNSYWSSTMYTNIPDNALFVNFNDGLIGSYTLKTVTLYVWPVRGR</sequence>
<name>A0A176S6G1_9GAMM</name>
<dbReference type="PANTHER" id="PTHR35812">
    <property type="entry name" value="LIPOPROTEIN"/>
    <property type="match status" value="1"/>
</dbReference>
<dbReference type="EMBL" id="LUTY01000302">
    <property type="protein sequence ID" value="OAD23547.1"/>
    <property type="molecule type" value="Genomic_DNA"/>
</dbReference>